<gene>
    <name evidence="8" type="primary">ttc29_1</name>
    <name evidence="8" type="ORF">N1851_010252</name>
</gene>
<evidence type="ECO:0000313" key="9">
    <source>
        <dbReference type="Proteomes" id="UP001174136"/>
    </source>
</evidence>
<accession>A0AA47P5P8</accession>
<sequence>MAGLQPHLAPVRLIGLWGRVVRLQTCGAEFRNSLKQKVCVELLRRGYHRSFSELYSLLIGCEERRCVLEEQDSLDALQLHLSRAEDAHRTGDWAGVYASQLSLAERSWAPEEAWLSLYFYQRSLDAASRLTSSHQPDTLTSSPYPDTLTSSHPETLVTSRLARLYLQLGELEEARRYSERFLQLAERGPVREQASRLLVQVYICLAELPVHQPGALQLLHTAYHTAANCGDSSVKGEAAYRLGLAYQRTGDHPSAMKFLTVSMEIFSLLQETDALGKTYKALSQSEQRTTEKVEYLEKYVGISRIKGHHGNLQDAYMSLGAFYCSQGQYSSSTESYQQGFNLACSLGDVERIQRSQVSPSGTHDDVTP</sequence>
<reference evidence="8" key="1">
    <citation type="journal article" date="2023" name="Front. Mar. Sci.">
        <title>A new Merluccius polli reference genome to investigate the effects of global change in West African waters.</title>
        <authorList>
            <person name="Mateo J.L."/>
            <person name="Blanco-Fernandez C."/>
            <person name="Garcia-Vazquez E."/>
            <person name="Machado-Schiaffino G."/>
        </authorList>
    </citation>
    <scope>NUCLEOTIDE SEQUENCE</scope>
    <source>
        <strain evidence="8">C29</strain>
        <tissue evidence="8">Fin</tissue>
    </source>
</reference>
<dbReference type="Pfam" id="PF13181">
    <property type="entry name" value="TPR_8"/>
    <property type="match status" value="1"/>
</dbReference>
<evidence type="ECO:0000256" key="2">
    <source>
        <dbReference type="ARBA" id="ARBA00022490"/>
    </source>
</evidence>
<dbReference type="GO" id="GO:0005929">
    <property type="term" value="C:cilium"/>
    <property type="evidence" value="ECO:0007669"/>
    <property type="project" value="TreeGrafter"/>
</dbReference>
<organism evidence="8 9">
    <name type="scientific">Merluccius polli</name>
    <name type="common">Benguela hake</name>
    <name type="synonym">Merluccius cadenati</name>
    <dbReference type="NCBI Taxonomy" id="89951"/>
    <lineage>
        <taxon>Eukaryota</taxon>
        <taxon>Metazoa</taxon>
        <taxon>Chordata</taxon>
        <taxon>Craniata</taxon>
        <taxon>Vertebrata</taxon>
        <taxon>Euteleostomi</taxon>
        <taxon>Actinopterygii</taxon>
        <taxon>Neopterygii</taxon>
        <taxon>Teleostei</taxon>
        <taxon>Neoteleostei</taxon>
        <taxon>Acanthomorphata</taxon>
        <taxon>Zeiogadaria</taxon>
        <taxon>Gadariae</taxon>
        <taxon>Gadiformes</taxon>
        <taxon>Gadoidei</taxon>
        <taxon>Merlucciidae</taxon>
        <taxon>Merluccius</taxon>
    </lineage>
</organism>
<evidence type="ECO:0000256" key="6">
    <source>
        <dbReference type="ARBA" id="ARBA00044739"/>
    </source>
</evidence>
<dbReference type="InterPro" id="IPR011990">
    <property type="entry name" value="TPR-like_helical_dom_sf"/>
</dbReference>
<keyword evidence="2" id="KW-0963">Cytoplasm</keyword>
<comment type="caution">
    <text evidence="8">The sequence shown here is derived from an EMBL/GenBank/DDBJ whole genome shotgun (WGS) entry which is preliminary data.</text>
</comment>
<dbReference type="GO" id="GO:0005737">
    <property type="term" value="C:cytoplasm"/>
    <property type="evidence" value="ECO:0007669"/>
    <property type="project" value="UniProtKB-SubCell"/>
</dbReference>
<evidence type="ECO:0000313" key="8">
    <source>
        <dbReference type="EMBL" id="KAK0149225.1"/>
    </source>
</evidence>
<evidence type="ECO:0000256" key="3">
    <source>
        <dbReference type="ARBA" id="ARBA00022737"/>
    </source>
</evidence>
<dbReference type="InterPro" id="IPR051476">
    <property type="entry name" value="Bac_ResReg_Asp_Phosphatase"/>
</dbReference>
<keyword evidence="4" id="KW-0802">TPR repeat</keyword>
<name>A0AA47P5P8_MERPO</name>
<proteinExistence type="predicted"/>
<keyword evidence="3" id="KW-0677">Repeat</keyword>
<dbReference type="InterPro" id="IPR019734">
    <property type="entry name" value="TPR_rpt"/>
</dbReference>
<comment type="function">
    <text evidence="6">Axonemal protein which is implicated in axonemal and/or peri-axonemal structure assembly and regulates flagellum assembly and beating and therefore sperm motility.</text>
</comment>
<keyword evidence="9" id="KW-1185">Reference proteome</keyword>
<dbReference type="PANTHER" id="PTHR46630:SF1">
    <property type="entry name" value="TETRATRICOPEPTIDE REPEAT PROTEIN 29"/>
    <property type="match status" value="1"/>
</dbReference>
<evidence type="ECO:0000256" key="1">
    <source>
        <dbReference type="ARBA" id="ARBA00004496"/>
    </source>
</evidence>
<dbReference type="AlphaFoldDB" id="A0AA47P5P8"/>
<dbReference type="PANTHER" id="PTHR46630">
    <property type="entry name" value="TETRATRICOPEPTIDE REPEAT PROTEIN 29"/>
    <property type="match status" value="1"/>
</dbReference>
<dbReference type="Gene3D" id="1.25.40.10">
    <property type="entry name" value="Tetratricopeptide repeat domain"/>
    <property type="match status" value="2"/>
</dbReference>
<dbReference type="SUPFAM" id="SSF48452">
    <property type="entry name" value="TPR-like"/>
    <property type="match status" value="1"/>
</dbReference>
<comment type="subcellular location">
    <subcellularLocation>
        <location evidence="1">Cytoplasm</location>
    </subcellularLocation>
</comment>
<dbReference type="Proteomes" id="UP001174136">
    <property type="component" value="Unassembled WGS sequence"/>
</dbReference>
<protein>
    <recommendedName>
        <fullName evidence="5">Tetratricopeptide repeat protein 29</fullName>
    </recommendedName>
</protein>
<evidence type="ECO:0000256" key="4">
    <source>
        <dbReference type="ARBA" id="ARBA00022803"/>
    </source>
</evidence>
<evidence type="ECO:0000256" key="7">
    <source>
        <dbReference type="SAM" id="MobiDB-lite"/>
    </source>
</evidence>
<evidence type="ECO:0000256" key="5">
    <source>
        <dbReference type="ARBA" id="ARBA00040665"/>
    </source>
</evidence>
<dbReference type="EMBL" id="JAOPHQ010001810">
    <property type="protein sequence ID" value="KAK0149225.1"/>
    <property type="molecule type" value="Genomic_DNA"/>
</dbReference>
<feature type="region of interest" description="Disordered" evidence="7">
    <location>
        <begin position="132"/>
        <end position="152"/>
    </location>
</feature>
<dbReference type="GO" id="GO:0003341">
    <property type="term" value="P:cilium movement"/>
    <property type="evidence" value="ECO:0007669"/>
    <property type="project" value="TreeGrafter"/>
</dbReference>